<keyword evidence="1" id="KW-1133">Transmembrane helix</keyword>
<dbReference type="AlphaFoldDB" id="A0A1H3K8V5"/>
<feature type="transmembrane region" description="Helical" evidence="1">
    <location>
        <begin position="24"/>
        <end position="45"/>
    </location>
</feature>
<keyword evidence="1" id="KW-0472">Membrane</keyword>
<dbReference type="Proteomes" id="UP000198672">
    <property type="component" value="Unassembled WGS sequence"/>
</dbReference>
<evidence type="ECO:0000256" key="1">
    <source>
        <dbReference type="SAM" id="Phobius"/>
    </source>
</evidence>
<dbReference type="InterPro" id="IPR025427">
    <property type="entry name" value="DUF4160"/>
</dbReference>
<evidence type="ECO:0000313" key="2">
    <source>
        <dbReference type="EMBL" id="SDY48018.1"/>
    </source>
</evidence>
<keyword evidence="3" id="KW-1185">Reference proteome</keyword>
<evidence type="ECO:0000313" key="3">
    <source>
        <dbReference type="Proteomes" id="UP000198672"/>
    </source>
</evidence>
<proteinExistence type="predicted"/>
<sequence length="118" mass="13477">MLEPLEPKAGQPIPVGEDQSVDAAPFRVVMPTISMFYGIIVALMYEDNDRHHLPHFHVRYQDFKASIAIEDGRVLAGKFPPKQLKLVQAWVELHREDLFADWTLALNGEEPFRIAPLQ</sequence>
<dbReference type="Pfam" id="PF13711">
    <property type="entry name" value="DUF4160"/>
    <property type="match status" value="1"/>
</dbReference>
<protein>
    <recommendedName>
        <fullName evidence="4">DUF4160 domain-containing protein</fullName>
    </recommendedName>
</protein>
<keyword evidence="1" id="KW-0812">Transmembrane</keyword>
<evidence type="ECO:0008006" key="4">
    <source>
        <dbReference type="Google" id="ProtNLM"/>
    </source>
</evidence>
<name>A0A1H3K8V5_ALLWA</name>
<accession>A0A1H3K8V5</accession>
<gene>
    <name evidence="2" type="ORF">SAMN05421644_1803</name>
</gene>
<organism evidence="2 3">
    <name type="scientific">Allochromatium warmingii</name>
    <name type="common">Chromatium warmingii</name>
    <dbReference type="NCBI Taxonomy" id="61595"/>
    <lineage>
        <taxon>Bacteria</taxon>
        <taxon>Pseudomonadati</taxon>
        <taxon>Pseudomonadota</taxon>
        <taxon>Gammaproteobacteria</taxon>
        <taxon>Chromatiales</taxon>
        <taxon>Chromatiaceae</taxon>
        <taxon>Allochromatium</taxon>
    </lineage>
</organism>
<dbReference type="EMBL" id="FNOW01000080">
    <property type="protein sequence ID" value="SDY48018.1"/>
    <property type="molecule type" value="Genomic_DNA"/>
</dbReference>
<dbReference type="STRING" id="61595.SAMN05421644_1803"/>
<reference evidence="3" key="1">
    <citation type="submission" date="2016-10" db="EMBL/GenBank/DDBJ databases">
        <authorList>
            <person name="Varghese N."/>
            <person name="Submissions S."/>
        </authorList>
    </citation>
    <scope>NUCLEOTIDE SEQUENCE [LARGE SCALE GENOMIC DNA]</scope>
    <source>
        <strain evidence="3">DSM 173</strain>
    </source>
</reference>